<dbReference type="SUPFAM" id="SSF54928">
    <property type="entry name" value="RNA-binding domain, RBD"/>
    <property type="match status" value="2"/>
</dbReference>
<evidence type="ECO:0000256" key="2">
    <source>
        <dbReference type="ARBA" id="ARBA00007077"/>
    </source>
</evidence>
<dbReference type="Pfam" id="PF00076">
    <property type="entry name" value="RRM_1"/>
    <property type="match status" value="2"/>
</dbReference>
<proteinExistence type="inferred from homology"/>
<feature type="compositionally biased region" description="Polar residues" evidence="6">
    <location>
        <begin position="98"/>
        <end position="108"/>
    </location>
</feature>
<dbReference type="PANTHER" id="PTHR23236">
    <property type="entry name" value="EUKARYOTIC TRANSLATION INITIATION FACTOR 4B/4H"/>
    <property type="match status" value="1"/>
</dbReference>
<feature type="domain" description="RRM" evidence="7">
    <location>
        <begin position="131"/>
        <end position="225"/>
    </location>
</feature>
<evidence type="ECO:0000259" key="7">
    <source>
        <dbReference type="PROSITE" id="PS50102"/>
    </source>
</evidence>
<dbReference type="GO" id="GO:0000463">
    <property type="term" value="P:maturation of LSU-rRNA from tricistronic rRNA transcript (SSU-rRNA, 5.8S rRNA, LSU-rRNA)"/>
    <property type="evidence" value="ECO:0007669"/>
    <property type="project" value="TreeGrafter"/>
</dbReference>
<gene>
    <name evidence="8" type="ORF">HOLleu_07658</name>
</gene>
<dbReference type="EMBL" id="JAIZAY010000003">
    <property type="protein sequence ID" value="KAJ8044802.1"/>
    <property type="molecule type" value="Genomic_DNA"/>
</dbReference>
<feature type="compositionally biased region" description="Basic and acidic residues" evidence="6">
    <location>
        <begin position="63"/>
        <end position="97"/>
    </location>
</feature>
<dbReference type="Proteomes" id="UP001152320">
    <property type="component" value="Chromosome 3"/>
</dbReference>
<evidence type="ECO:0000313" key="8">
    <source>
        <dbReference type="EMBL" id="KAJ8044802.1"/>
    </source>
</evidence>
<evidence type="ECO:0000313" key="9">
    <source>
        <dbReference type="Proteomes" id="UP001152320"/>
    </source>
</evidence>
<accession>A0A9Q1HCX6</accession>
<dbReference type="CDD" id="cd12395">
    <property type="entry name" value="RRM2_RBM34"/>
    <property type="match status" value="1"/>
</dbReference>
<comment type="caution">
    <text evidence="8">The sequence shown here is derived from an EMBL/GenBank/DDBJ whole genome shotgun (WGS) entry which is preliminary data.</text>
</comment>
<feature type="domain" description="RRM" evidence="7">
    <location>
        <begin position="234"/>
        <end position="311"/>
    </location>
</feature>
<dbReference type="GO" id="GO:0005730">
    <property type="term" value="C:nucleolus"/>
    <property type="evidence" value="ECO:0007669"/>
    <property type="project" value="UniProtKB-SubCell"/>
</dbReference>
<evidence type="ECO:0000256" key="1">
    <source>
        <dbReference type="ARBA" id="ARBA00004604"/>
    </source>
</evidence>
<keyword evidence="3 5" id="KW-0694">RNA-binding</keyword>
<dbReference type="InterPro" id="IPR012677">
    <property type="entry name" value="Nucleotide-bd_a/b_plait_sf"/>
</dbReference>
<name>A0A9Q1HCX6_HOLLE</name>
<dbReference type="OrthoDB" id="442677at2759"/>
<dbReference type="AlphaFoldDB" id="A0A9Q1HCX6"/>
<organism evidence="8 9">
    <name type="scientific">Holothuria leucospilota</name>
    <name type="common">Black long sea cucumber</name>
    <name type="synonym">Mertensiothuria leucospilota</name>
    <dbReference type="NCBI Taxonomy" id="206669"/>
    <lineage>
        <taxon>Eukaryota</taxon>
        <taxon>Metazoa</taxon>
        <taxon>Echinodermata</taxon>
        <taxon>Eleutherozoa</taxon>
        <taxon>Echinozoa</taxon>
        <taxon>Holothuroidea</taxon>
        <taxon>Aspidochirotacea</taxon>
        <taxon>Aspidochirotida</taxon>
        <taxon>Holothuriidae</taxon>
        <taxon>Holothuria</taxon>
    </lineage>
</organism>
<keyword evidence="9" id="KW-1185">Reference proteome</keyword>
<dbReference type="PROSITE" id="PS50102">
    <property type="entry name" value="RRM"/>
    <property type="match status" value="2"/>
</dbReference>
<feature type="compositionally biased region" description="Basic and acidic residues" evidence="6">
    <location>
        <begin position="110"/>
        <end position="131"/>
    </location>
</feature>
<feature type="region of interest" description="Disordered" evidence="6">
    <location>
        <begin position="55"/>
        <end position="132"/>
    </location>
</feature>
<sequence>MNEEYNVGDVVKYLNKSSKKKKKGKSVEKSPLSDLFGSSSCHLNNTDFYGRYLKNAQSGKSLDVTESKKNSAEKKERSREGQKEKESDSKKDEKEGDVTSQETETSPSVKDAEQHKEEGKQSQPDATKDSRTIFVGNVPKKVEKKTLEKFFQEYGLIESIRVRSLAPSQQGISQQVVGKTKDINERRTNYNAYIVFEKEESAKNALEKNGEILEGHHLRVDLTLNDRKKVDSKLSVFIGSLPYDVREEDVREHFEDFGDLESVRLIRDSETGMGKGFGFLVFKDQSSVALALKMKEHRIQGRRIRVKAVENVKKQKIPKISFFRFV</sequence>
<evidence type="ECO:0000256" key="6">
    <source>
        <dbReference type="SAM" id="MobiDB-lite"/>
    </source>
</evidence>
<keyword evidence="4" id="KW-0539">Nucleus</keyword>
<evidence type="ECO:0000256" key="3">
    <source>
        <dbReference type="ARBA" id="ARBA00022884"/>
    </source>
</evidence>
<reference evidence="8" key="1">
    <citation type="submission" date="2021-10" db="EMBL/GenBank/DDBJ databases">
        <title>Tropical sea cucumber genome reveals ecological adaptation and Cuvierian tubules defense mechanism.</title>
        <authorList>
            <person name="Chen T."/>
        </authorList>
    </citation>
    <scope>NUCLEOTIDE SEQUENCE</scope>
    <source>
        <strain evidence="8">Nanhai2018</strain>
        <tissue evidence="8">Muscle</tissue>
    </source>
</reference>
<dbReference type="GO" id="GO:0019843">
    <property type="term" value="F:rRNA binding"/>
    <property type="evidence" value="ECO:0007669"/>
    <property type="project" value="TreeGrafter"/>
</dbReference>
<dbReference type="CDD" id="cd12394">
    <property type="entry name" value="RRM1_RBM34"/>
    <property type="match status" value="1"/>
</dbReference>
<comment type="similarity">
    <text evidence="2">Belongs to the RRM RBM34 family.</text>
</comment>
<protein>
    <submittedName>
        <fullName evidence="8">RNA-binding protein 34</fullName>
    </submittedName>
</protein>
<dbReference type="InterPro" id="IPR034221">
    <property type="entry name" value="RBM34_RRM2"/>
</dbReference>
<evidence type="ECO:0000256" key="5">
    <source>
        <dbReference type="PROSITE-ProRule" id="PRU00176"/>
    </source>
</evidence>
<comment type="subcellular location">
    <subcellularLocation>
        <location evidence="1">Nucleus</location>
        <location evidence="1">Nucleolus</location>
    </subcellularLocation>
</comment>
<dbReference type="Gene3D" id="3.30.70.330">
    <property type="match status" value="2"/>
</dbReference>
<dbReference type="InterPro" id="IPR035979">
    <property type="entry name" value="RBD_domain_sf"/>
</dbReference>
<dbReference type="SMART" id="SM00360">
    <property type="entry name" value="RRM"/>
    <property type="match status" value="2"/>
</dbReference>
<feature type="region of interest" description="Disordered" evidence="6">
    <location>
        <begin position="15"/>
        <end position="42"/>
    </location>
</feature>
<evidence type="ECO:0000256" key="4">
    <source>
        <dbReference type="ARBA" id="ARBA00023242"/>
    </source>
</evidence>
<dbReference type="PANTHER" id="PTHR23236:SF25">
    <property type="entry name" value="RNA-BINDING PROTEIN 34"/>
    <property type="match status" value="1"/>
</dbReference>
<dbReference type="InterPro" id="IPR000504">
    <property type="entry name" value="RRM_dom"/>
</dbReference>